<proteinExistence type="predicted"/>
<dbReference type="RefSeq" id="WP_181756399.1">
    <property type="nucleotide sequence ID" value="NZ_JACEOG010000002.1"/>
</dbReference>
<sequence length="78" mass="8733">MALNIKNEHVHELAREVALRTGRTQTSAIELALERLLAELERESSDAARLDRIHVMQQLAADKPLDSGDLYDEAGLPR</sequence>
<dbReference type="Proteomes" id="UP000550354">
    <property type="component" value="Unassembled WGS sequence"/>
</dbReference>
<name>A0A838XL84_9ACTN</name>
<dbReference type="AlphaFoldDB" id="A0A838XL84"/>
<organism evidence="2 3">
    <name type="scientific">Aeromicrobium phoceense</name>
    <dbReference type="NCBI Taxonomy" id="2754045"/>
    <lineage>
        <taxon>Bacteria</taxon>
        <taxon>Bacillati</taxon>
        <taxon>Actinomycetota</taxon>
        <taxon>Actinomycetes</taxon>
        <taxon>Propionibacteriales</taxon>
        <taxon>Nocardioidaceae</taxon>
        <taxon>Aeromicrobium</taxon>
    </lineage>
</organism>
<accession>A0A838XL84</accession>
<gene>
    <name evidence="2" type="ORF">H1W00_13710</name>
</gene>
<protein>
    <submittedName>
        <fullName evidence="2">Type II toxin-antitoxin system VapB family antitoxin</fullName>
    </submittedName>
</protein>
<keyword evidence="1" id="KW-1277">Toxin-antitoxin system</keyword>
<dbReference type="Pfam" id="PF07704">
    <property type="entry name" value="PSK_trans_fac"/>
    <property type="match status" value="1"/>
</dbReference>
<evidence type="ECO:0000313" key="2">
    <source>
        <dbReference type="EMBL" id="MBA4609538.1"/>
    </source>
</evidence>
<comment type="caution">
    <text evidence="2">The sequence shown here is derived from an EMBL/GenBank/DDBJ whole genome shotgun (WGS) entry which is preliminary data.</text>
</comment>
<reference evidence="2 3" key="1">
    <citation type="submission" date="2020-07" db="EMBL/GenBank/DDBJ databases">
        <title>Draft genome and description of Aeromicrobium phoceense strain Marseille-Q0843 isolated from healthy skin swab.</title>
        <authorList>
            <person name="Boxberger M."/>
            <person name="La Scola B."/>
        </authorList>
    </citation>
    <scope>NUCLEOTIDE SEQUENCE [LARGE SCALE GENOMIC DNA]</scope>
    <source>
        <strain evidence="2 3">Marseille-Q0843</strain>
    </source>
</reference>
<dbReference type="EMBL" id="JACEOG010000002">
    <property type="protein sequence ID" value="MBA4609538.1"/>
    <property type="molecule type" value="Genomic_DNA"/>
</dbReference>
<evidence type="ECO:0000313" key="3">
    <source>
        <dbReference type="Proteomes" id="UP000550354"/>
    </source>
</evidence>
<evidence type="ECO:0000256" key="1">
    <source>
        <dbReference type="ARBA" id="ARBA00022649"/>
    </source>
</evidence>
<keyword evidence="3" id="KW-1185">Reference proteome</keyword>
<dbReference type="InterPro" id="IPR011660">
    <property type="entry name" value="VapB-like"/>
</dbReference>